<dbReference type="AlphaFoldDB" id="A0A6J6MY03"/>
<protein>
    <submittedName>
        <fullName evidence="1">Unannotated protein</fullName>
    </submittedName>
</protein>
<organism evidence="1">
    <name type="scientific">freshwater metagenome</name>
    <dbReference type="NCBI Taxonomy" id="449393"/>
    <lineage>
        <taxon>unclassified sequences</taxon>
        <taxon>metagenomes</taxon>
        <taxon>ecological metagenomes</taxon>
    </lineage>
</organism>
<sequence>MMMRPEAKEFVGDITGVIVPVIGPRVNLFGVHNLCTCSGRPRNFWGEATLLGDNPVSSKIPLDLRFYVIHNDFTPVRTASRG</sequence>
<dbReference type="EMBL" id="CAEZXM010000004">
    <property type="protein sequence ID" value="CAB4678722.1"/>
    <property type="molecule type" value="Genomic_DNA"/>
</dbReference>
<reference evidence="1" key="1">
    <citation type="submission" date="2020-05" db="EMBL/GenBank/DDBJ databases">
        <authorList>
            <person name="Chiriac C."/>
            <person name="Salcher M."/>
            <person name="Ghai R."/>
            <person name="Kavagutti S V."/>
        </authorList>
    </citation>
    <scope>NUCLEOTIDE SEQUENCE</scope>
</reference>
<proteinExistence type="predicted"/>
<evidence type="ECO:0000313" key="1">
    <source>
        <dbReference type="EMBL" id="CAB4678722.1"/>
    </source>
</evidence>
<name>A0A6J6MY03_9ZZZZ</name>
<gene>
    <name evidence="1" type="ORF">UFOPK2366_00054</name>
</gene>
<accession>A0A6J6MY03</accession>